<dbReference type="Proteomes" id="UP000637002">
    <property type="component" value="Unassembled WGS sequence"/>
</dbReference>
<gene>
    <name evidence="1" type="ORF">GCM10010994_05130</name>
</gene>
<dbReference type="AlphaFoldDB" id="A0A916TYG2"/>
<evidence type="ECO:0000313" key="1">
    <source>
        <dbReference type="EMBL" id="GGC48937.1"/>
    </source>
</evidence>
<dbReference type="RefSeq" id="WP_188607533.1">
    <property type="nucleotide sequence ID" value="NZ_BMGG01000001.1"/>
</dbReference>
<name>A0A916TYG2_9HYPH</name>
<organism evidence="1 2">
    <name type="scientific">Chelatococcus reniformis</name>
    <dbReference type="NCBI Taxonomy" id="1494448"/>
    <lineage>
        <taxon>Bacteria</taxon>
        <taxon>Pseudomonadati</taxon>
        <taxon>Pseudomonadota</taxon>
        <taxon>Alphaproteobacteria</taxon>
        <taxon>Hyphomicrobiales</taxon>
        <taxon>Chelatococcaceae</taxon>
        <taxon>Chelatococcus</taxon>
    </lineage>
</organism>
<evidence type="ECO:0008006" key="3">
    <source>
        <dbReference type="Google" id="ProtNLM"/>
    </source>
</evidence>
<protein>
    <recommendedName>
        <fullName evidence="3">Polymerase nucleotidyl transferase domain-containing protein</fullName>
    </recommendedName>
</protein>
<keyword evidence="2" id="KW-1185">Reference proteome</keyword>
<dbReference type="SUPFAM" id="SSF81301">
    <property type="entry name" value="Nucleotidyltransferase"/>
    <property type="match status" value="1"/>
</dbReference>
<proteinExistence type="predicted"/>
<sequence length="312" mass="35118">MRFQDVIKGVRERSESQLESLRKVAASELGDRSDLIVGVNGSLARRELTSGSDIDLFFLTTNGDIESAAAAQRSYRSALEAVGVKMPAEGGVFENPLPIADLVKVIGGSKDTNELITRRMLFLLEGEWIVNEVEFRCIRERLIDRYVEEDLDEHKICLFLLNDIIRYWRTICVDYENKVQGGKPKAIRLIKLRFSRMMLYFGGVVAVEGTGELTTAHKRATLVSRLSLSPIQRIQNRFGRRADAALTIYAEFLEKIDSVSTRRALDQPGDVGLNSDEFKFLSNKARLFKDELAKLILDDFGSSNPVVRAILL</sequence>
<reference evidence="1" key="1">
    <citation type="journal article" date="2014" name="Int. J. Syst. Evol. Microbiol.">
        <title>Complete genome sequence of Corynebacterium casei LMG S-19264T (=DSM 44701T), isolated from a smear-ripened cheese.</title>
        <authorList>
            <consortium name="US DOE Joint Genome Institute (JGI-PGF)"/>
            <person name="Walter F."/>
            <person name="Albersmeier A."/>
            <person name="Kalinowski J."/>
            <person name="Ruckert C."/>
        </authorList>
    </citation>
    <scope>NUCLEOTIDE SEQUENCE</scope>
    <source>
        <strain evidence="1">CGMCC 1.12919</strain>
    </source>
</reference>
<dbReference type="InterPro" id="IPR043519">
    <property type="entry name" value="NT_sf"/>
</dbReference>
<evidence type="ECO:0000313" key="2">
    <source>
        <dbReference type="Proteomes" id="UP000637002"/>
    </source>
</evidence>
<comment type="caution">
    <text evidence="1">The sequence shown here is derived from an EMBL/GenBank/DDBJ whole genome shotgun (WGS) entry which is preliminary data.</text>
</comment>
<reference evidence="1" key="2">
    <citation type="submission" date="2020-09" db="EMBL/GenBank/DDBJ databases">
        <authorList>
            <person name="Sun Q."/>
            <person name="Zhou Y."/>
        </authorList>
    </citation>
    <scope>NUCLEOTIDE SEQUENCE</scope>
    <source>
        <strain evidence="1">CGMCC 1.12919</strain>
    </source>
</reference>
<accession>A0A916TYG2</accession>
<dbReference type="EMBL" id="BMGG01000001">
    <property type="protein sequence ID" value="GGC48937.1"/>
    <property type="molecule type" value="Genomic_DNA"/>
</dbReference>